<dbReference type="InterPro" id="IPR008271">
    <property type="entry name" value="Ser/Thr_kinase_AS"/>
</dbReference>
<dbReference type="PANTHER" id="PTHR11042">
    <property type="entry name" value="EUKARYOTIC TRANSLATION INITIATION FACTOR 2-ALPHA KINASE EIF2-ALPHA KINASE -RELATED"/>
    <property type="match status" value="1"/>
</dbReference>
<evidence type="ECO:0000256" key="5">
    <source>
        <dbReference type="ARBA" id="ARBA00037982"/>
    </source>
</evidence>
<evidence type="ECO:0000256" key="6">
    <source>
        <dbReference type="PROSITE-ProRule" id="PRU10141"/>
    </source>
</evidence>
<sequence>MSWFDSTILQTCLGFGSFGLVFKAVDDTSTQTKSDLQLQQCSAVKIIFLENNADDEEDDDRDHDLDKEEVRISREYELLKGKTHPHIVSAQHLIQKCFSPGELVDIFSNVSSPTIEDERQYLMMRAYYLDRVHEFGQVRAFCLKMELCGETLRDWLKCQCHPDKKRVEGKLWDKSFLTVQAAIVQGLLDGMKFLHRNKIIHRDFKPENVMFSGIGYILPVKIGDFGLSRQIHTEQSCTGILTINQGEKNGRFQECFGCKEPLARNNGKKVVSWSFLHLVFLAFLAFQWKKRTMAYRAPEMNSHTYAEPADLYALGLVLLEVLQLVPHSERNTLFDKIVNDNETDLILEHCLIPNAKQVVIRLTRKKTSDRFSSIEDVFMPTSDFLNVSSASQLAQCFAHCHDGDHILIHSGVYSGTFILREKNNIVLKGVESGNVLIRNESHNLTSSTLAVLQVIGNSCLIRDISIDSTQVHWGLSVTGDSNSVKNLEIKDSQNAVTIHGANNSVTNLVIKSATWNGLSIHGNCNRVKNLSCASGYAGVNIHGSQNQFSAIVVTAKSTNLDMGYSGVRHGTGNQNEVDGLTCHISKRPFSEWGFSCFSTKANYFILRNVVCHYILINGFGHKLENVVCKKVLRVYGWGHVLNSVSGDRLEVLEHGQSGGGSSINSSMGTVNVVKCKFKRTIFSRNNDAKCLKCRGCGSSPKIGLFSGKDPTPCKQCPFQFSGSLIAWGSRVGAKAGWHSRPIE</sequence>
<dbReference type="SMART" id="SM00220">
    <property type="entry name" value="S_TKc"/>
    <property type="match status" value="1"/>
</dbReference>
<keyword evidence="4 6" id="KW-0067">ATP-binding</keyword>
<dbReference type="GO" id="GO:0004672">
    <property type="term" value="F:protein kinase activity"/>
    <property type="evidence" value="ECO:0007669"/>
    <property type="project" value="InterPro"/>
</dbReference>
<keyword evidence="9" id="KW-1185">Reference proteome</keyword>
<evidence type="ECO:0000256" key="3">
    <source>
        <dbReference type="ARBA" id="ARBA00022777"/>
    </source>
</evidence>
<dbReference type="Proteomes" id="UP000198287">
    <property type="component" value="Unassembled WGS sequence"/>
</dbReference>
<dbReference type="AlphaFoldDB" id="A0A226E324"/>
<dbReference type="Gene3D" id="3.30.200.20">
    <property type="entry name" value="Phosphorylase Kinase, domain 1"/>
    <property type="match status" value="1"/>
</dbReference>
<dbReference type="GO" id="GO:0003743">
    <property type="term" value="F:translation initiation factor activity"/>
    <property type="evidence" value="ECO:0007669"/>
    <property type="project" value="UniProtKB-KW"/>
</dbReference>
<keyword evidence="8" id="KW-0648">Protein biosynthesis</keyword>
<dbReference type="InterPro" id="IPR000719">
    <property type="entry name" value="Prot_kinase_dom"/>
</dbReference>
<dbReference type="SUPFAM" id="SSF51126">
    <property type="entry name" value="Pectin lyase-like"/>
    <property type="match status" value="1"/>
</dbReference>
<evidence type="ECO:0000256" key="2">
    <source>
        <dbReference type="ARBA" id="ARBA00022741"/>
    </source>
</evidence>
<accession>A0A226E324</accession>
<evidence type="ECO:0000256" key="1">
    <source>
        <dbReference type="ARBA" id="ARBA00022679"/>
    </source>
</evidence>
<keyword evidence="8" id="KW-0396">Initiation factor</keyword>
<dbReference type="Gene3D" id="1.10.510.10">
    <property type="entry name" value="Transferase(Phosphotransferase) domain 1"/>
    <property type="match status" value="1"/>
</dbReference>
<dbReference type="EMBL" id="LNIX01000007">
    <property type="protein sequence ID" value="OXA51670.1"/>
    <property type="molecule type" value="Genomic_DNA"/>
</dbReference>
<dbReference type="GO" id="GO:0005737">
    <property type="term" value="C:cytoplasm"/>
    <property type="evidence" value="ECO:0007669"/>
    <property type="project" value="TreeGrafter"/>
</dbReference>
<evidence type="ECO:0000313" key="8">
    <source>
        <dbReference type="EMBL" id="OXA51670.1"/>
    </source>
</evidence>
<feature type="domain" description="Protein kinase" evidence="7">
    <location>
        <begin position="7"/>
        <end position="385"/>
    </location>
</feature>
<dbReference type="InterPro" id="IPR012334">
    <property type="entry name" value="Pectin_lyas_fold"/>
</dbReference>
<feature type="binding site" evidence="6">
    <location>
        <position position="45"/>
    </location>
    <ligand>
        <name>ATP</name>
        <dbReference type="ChEBI" id="CHEBI:30616"/>
    </ligand>
</feature>
<dbReference type="InterPro" id="IPR017441">
    <property type="entry name" value="Protein_kinase_ATP_BS"/>
</dbReference>
<dbReference type="InterPro" id="IPR050339">
    <property type="entry name" value="CC_SR_Kinase"/>
</dbReference>
<protein>
    <submittedName>
        <fullName evidence="8">Eukaryotic translation initiation factor 2-alpha kinase 1</fullName>
    </submittedName>
</protein>
<keyword evidence="1" id="KW-0808">Transferase</keyword>
<dbReference type="InterPro" id="IPR011050">
    <property type="entry name" value="Pectin_lyase_fold/virulence"/>
</dbReference>
<dbReference type="Gene3D" id="2.160.20.10">
    <property type="entry name" value="Single-stranded right-handed beta-helix, Pectin lyase-like"/>
    <property type="match status" value="1"/>
</dbReference>
<evidence type="ECO:0000259" key="7">
    <source>
        <dbReference type="PROSITE" id="PS50011"/>
    </source>
</evidence>
<keyword evidence="2 6" id="KW-0547">Nucleotide-binding</keyword>
<gene>
    <name evidence="8" type="ORF">Fcan01_13776</name>
</gene>
<dbReference type="Pfam" id="PF00069">
    <property type="entry name" value="Pkinase"/>
    <property type="match status" value="1"/>
</dbReference>
<evidence type="ECO:0000313" key="9">
    <source>
        <dbReference type="Proteomes" id="UP000198287"/>
    </source>
</evidence>
<dbReference type="PROSITE" id="PS50011">
    <property type="entry name" value="PROTEIN_KINASE_DOM"/>
    <property type="match status" value="1"/>
</dbReference>
<name>A0A226E324_FOLCA</name>
<keyword evidence="3 8" id="KW-0418">Kinase</keyword>
<comment type="caution">
    <text evidence="8">The sequence shown here is derived from an EMBL/GenBank/DDBJ whole genome shotgun (WGS) entry which is preliminary data.</text>
</comment>
<dbReference type="InterPro" id="IPR011009">
    <property type="entry name" value="Kinase-like_dom_sf"/>
</dbReference>
<dbReference type="SUPFAM" id="SSF56112">
    <property type="entry name" value="Protein kinase-like (PK-like)"/>
    <property type="match status" value="1"/>
</dbReference>
<dbReference type="STRING" id="158441.A0A226E324"/>
<dbReference type="PROSITE" id="PS00108">
    <property type="entry name" value="PROTEIN_KINASE_ST"/>
    <property type="match status" value="1"/>
</dbReference>
<reference evidence="8 9" key="1">
    <citation type="submission" date="2015-12" db="EMBL/GenBank/DDBJ databases">
        <title>The genome of Folsomia candida.</title>
        <authorList>
            <person name="Faddeeva A."/>
            <person name="Derks M.F."/>
            <person name="Anvar Y."/>
            <person name="Smit S."/>
            <person name="Van Straalen N."/>
            <person name="Roelofs D."/>
        </authorList>
    </citation>
    <scope>NUCLEOTIDE SEQUENCE [LARGE SCALE GENOMIC DNA]</scope>
    <source>
        <strain evidence="8 9">VU population</strain>
        <tissue evidence="8">Whole body</tissue>
    </source>
</reference>
<comment type="similarity">
    <text evidence="5">Belongs to the protein kinase superfamily. Ser/Thr protein kinase family. GCN2 subfamily.</text>
</comment>
<dbReference type="GO" id="GO:0005634">
    <property type="term" value="C:nucleus"/>
    <property type="evidence" value="ECO:0007669"/>
    <property type="project" value="TreeGrafter"/>
</dbReference>
<dbReference type="GO" id="GO:0005524">
    <property type="term" value="F:ATP binding"/>
    <property type="evidence" value="ECO:0007669"/>
    <property type="project" value="UniProtKB-UniRule"/>
</dbReference>
<proteinExistence type="inferred from homology"/>
<organism evidence="8 9">
    <name type="scientific">Folsomia candida</name>
    <name type="common">Springtail</name>
    <dbReference type="NCBI Taxonomy" id="158441"/>
    <lineage>
        <taxon>Eukaryota</taxon>
        <taxon>Metazoa</taxon>
        <taxon>Ecdysozoa</taxon>
        <taxon>Arthropoda</taxon>
        <taxon>Hexapoda</taxon>
        <taxon>Collembola</taxon>
        <taxon>Entomobryomorpha</taxon>
        <taxon>Isotomoidea</taxon>
        <taxon>Isotomidae</taxon>
        <taxon>Proisotominae</taxon>
        <taxon>Folsomia</taxon>
    </lineage>
</organism>
<evidence type="ECO:0000256" key="4">
    <source>
        <dbReference type="ARBA" id="ARBA00022840"/>
    </source>
</evidence>
<dbReference type="CDD" id="cd00180">
    <property type="entry name" value="PKc"/>
    <property type="match status" value="1"/>
</dbReference>
<dbReference type="PROSITE" id="PS00107">
    <property type="entry name" value="PROTEIN_KINASE_ATP"/>
    <property type="match status" value="1"/>
</dbReference>